<dbReference type="SUPFAM" id="SSF46894">
    <property type="entry name" value="C-terminal effector domain of the bipartite response regulators"/>
    <property type="match status" value="1"/>
</dbReference>
<evidence type="ECO:0000259" key="9">
    <source>
        <dbReference type="PROSITE" id="PS50110"/>
    </source>
</evidence>
<keyword evidence="5 10" id="KW-0238">DNA-binding</keyword>
<evidence type="ECO:0000256" key="2">
    <source>
        <dbReference type="ARBA" id="ARBA00022490"/>
    </source>
</evidence>
<evidence type="ECO:0000313" key="10">
    <source>
        <dbReference type="EMBL" id="OJD75669.1"/>
    </source>
</evidence>
<comment type="caution">
    <text evidence="10">The sequence shown here is derived from an EMBL/GenBank/DDBJ whole genome shotgun (WGS) entry which is preliminary data.</text>
</comment>
<comment type="subcellular location">
    <subcellularLocation>
        <location evidence="1">Cytoplasm</location>
    </subcellularLocation>
</comment>
<dbReference type="SUPFAM" id="SSF52172">
    <property type="entry name" value="CheY-like"/>
    <property type="match status" value="1"/>
</dbReference>
<keyword evidence="4" id="KW-0805">Transcription regulation</keyword>
<evidence type="ECO:0000256" key="1">
    <source>
        <dbReference type="ARBA" id="ARBA00004496"/>
    </source>
</evidence>
<evidence type="ECO:0000256" key="4">
    <source>
        <dbReference type="ARBA" id="ARBA00023015"/>
    </source>
</evidence>
<dbReference type="EMBL" id="MAOI01000101">
    <property type="protein sequence ID" value="OJD75669.1"/>
    <property type="molecule type" value="Genomic_DNA"/>
</dbReference>
<dbReference type="InterPro" id="IPR011006">
    <property type="entry name" value="CheY-like_superfamily"/>
</dbReference>
<dbReference type="SMART" id="SM00421">
    <property type="entry name" value="HTH_LUXR"/>
    <property type="match status" value="1"/>
</dbReference>
<dbReference type="GeneID" id="87593942"/>
<dbReference type="SMART" id="SM00448">
    <property type="entry name" value="REC"/>
    <property type="match status" value="1"/>
</dbReference>
<dbReference type="PRINTS" id="PR00038">
    <property type="entry name" value="HTHLUXR"/>
</dbReference>
<dbReference type="InterPro" id="IPR039420">
    <property type="entry name" value="WalR-like"/>
</dbReference>
<evidence type="ECO:0000256" key="3">
    <source>
        <dbReference type="ARBA" id="ARBA00022553"/>
    </source>
</evidence>
<feature type="domain" description="HTH luxR-type" evidence="8">
    <location>
        <begin position="144"/>
        <end position="209"/>
    </location>
</feature>
<gene>
    <name evidence="10" type="ORF">BAU28_04195</name>
</gene>
<evidence type="ECO:0000313" key="11">
    <source>
        <dbReference type="Proteomes" id="UP000182788"/>
    </source>
</evidence>
<keyword evidence="6" id="KW-0804">Transcription</keyword>
<dbReference type="GO" id="GO:0006355">
    <property type="term" value="P:regulation of DNA-templated transcription"/>
    <property type="evidence" value="ECO:0007669"/>
    <property type="project" value="InterPro"/>
</dbReference>
<accession>A0A1J9VHM5</accession>
<feature type="modified residue" description="4-aspartylphosphate" evidence="7">
    <location>
        <position position="55"/>
    </location>
</feature>
<dbReference type="Pfam" id="PF00072">
    <property type="entry name" value="Response_reg"/>
    <property type="match status" value="1"/>
</dbReference>
<dbReference type="PANTHER" id="PTHR43214">
    <property type="entry name" value="TWO-COMPONENT RESPONSE REGULATOR"/>
    <property type="match status" value="1"/>
</dbReference>
<dbReference type="InterPro" id="IPR058245">
    <property type="entry name" value="NreC/VraR/RcsB-like_REC"/>
</dbReference>
<evidence type="ECO:0000256" key="6">
    <source>
        <dbReference type="ARBA" id="ARBA00023163"/>
    </source>
</evidence>
<dbReference type="GO" id="GO:0003677">
    <property type="term" value="F:DNA binding"/>
    <property type="evidence" value="ECO:0007669"/>
    <property type="project" value="UniProtKB-KW"/>
</dbReference>
<reference evidence="10 11" key="1">
    <citation type="submission" date="2016-06" db="EMBL/GenBank/DDBJ databases">
        <title>First insights into the genetic diversity and population structure of in the Bacillus cereus group bacteria from diverse marine environments.</title>
        <authorList>
            <person name="Liu Y."/>
            <person name="Lai Q."/>
            <person name="Shao Z."/>
        </authorList>
    </citation>
    <scope>NUCLEOTIDE SEQUENCE [LARGE SCALE GENOMIC DNA]</scope>
    <source>
        <strain evidence="10 11">NH24A2</strain>
    </source>
</reference>
<dbReference type="PROSITE" id="PS00622">
    <property type="entry name" value="HTH_LUXR_1"/>
    <property type="match status" value="1"/>
</dbReference>
<proteinExistence type="predicted"/>
<dbReference type="PANTHER" id="PTHR43214:SF43">
    <property type="entry name" value="TWO-COMPONENT RESPONSE REGULATOR"/>
    <property type="match status" value="1"/>
</dbReference>
<dbReference type="PROSITE" id="PS50110">
    <property type="entry name" value="RESPONSE_REGULATORY"/>
    <property type="match status" value="1"/>
</dbReference>
<organism evidence="10 11">
    <name type="scientific">Bacillus paramycoides</name>
    <dbReference type="NCBI Taxonomy" id="2026194"/>
    <lineage>
        <taxon>Bacteria</taxon>
        <taxon>Bacillati</taxon>
        <taxon>Bacillota</taxon>
        <taxon>Bacilli</taxon>
        <taxon>Bacillales</taxon>
        <taxon>Bacillaceae</taxon>
        <taxon>Bacillus</taxon>
        <taxon>Bacillus cereus group</taxon>
    </lineage>
</organism>
<feature type="domain" description="Response regulatory" evidence="9">
    <location>
        <begin position="4"/>
        <end position="120"/>
    </location>
</feature>
<keyword evidence="3 7" id="KW-0597">Phosphoprotein</keyword>
<sequence length="211" mass="23850">MKIKLLLVEDHHIVRRGLVFFLKSREEFEIIGEAENGEEALIFVQKEKPDLVLMDLSMPKMDGIEATKRIKQYDKTIKILMLSSFSEQDYVLPALEAGADGYQLKEVQPEQLVASIIAVYQGNTNFHPKVTPALLGRPAVKKEKENPFSMLTKREQEVLREIAKGRSNKEIAAELHITEQTVKTHVSNVLAKLEVDDRTQAALYAVKHGAN</sequence>
<evidence type="ECO:0000256" key="5">
    <source>
        <dbReference type="ARBA" id="ARBA00023125"/>
    </source>
</evidence>
<dbReference type="PROSITE" id="PS50043">
    <property type="entry name" value="HTH_LUXR_2"/>
    <property type="match status" value="1"/>
</dbReference>
<dbReference type="AlphaFoldDB" id="A0A1J9VHM5"/>
<dbReference type="InterPro" id="IPR000792">
    <property type="entry name" value="Tscrpt_reg_LuxR_C"/>
</dbReference>
<dbReference type="GO" id="GO:0005737">
    <property type="term" value="C:cytoplasm"/>
    <property type="evidence" value="ECO:0007669"/>
    <property type="project" value="UniProtKB-SubCell"/>
</dbReference>
<dbReference type="CDD" id="cd06170">
    <property type="entry name" value="LuxR_C_like"/>
    <property type="match status" value="1"/>
</dbReference>
<dbReference type="InterPro" id="IPR001789">
    <property type="entry name" value="Sig_transdc_resp-reg_receiver"/>
</dbReference>
<protein>
    <submittedName>
        <fullName evidence="10">DNA-binding response regulator</fullName>
    </submittedName>
</protein>
<keyword evidence="2" id="KW-0963">Cytoplasm</keyword>
<dbReference type="Gene3D" id="3.40.50.2300">
    <property type="match status" value="1"/>
</dbReference>
<dbReference type="RefSeq" id="WP_071719943.1">
    <property type="nucleotide sequence ID" value="NZ_CBCSHB010000001.1"/>
</dbReference>
<evidence type="ECO:0000256" key="7">
    <source>
        <dbReference type="PROSITE-ProRule" id="PRU00169"/>
    </source>
</evidence>
<dbReference type="InterPro" id="IPR016032">
    <property type="entry name" value="Sig_transdc_resp-reg_C-effctor"/>
</dbReference>
<dbReference type="Pfam" id="PF00196">
    <property type="entry name" value="GerE"/>
    <property type="match status" value="1"/>
</dbReference>
<dbReference type="GO" id="GO:0000160">
    <property type="term" value="P:phosphorelay signal transduction system"/>
    <property type="evidence" value="ECO:0007669"/>
    <property type="project" value="InterPro"/>
</dbReference>
<dbReference type="CDD" id="cd17535">
    <property type="entry name" value="REC_NarL-like"/>
    <property type="match status" value="1"/>
</dbReference>
<dbReference type="Proteomes" id="UP000182788">
    <property type="component" value="Unassembled WGS sequence"/>
</dbReference>
<evidence type="ECO:0000259" key="8">
    <source>
        <dbReference type="PROSITE" id="PS50043"/>
    </source>
</evidence>
<name>A0A1J9VHM5_9BACI</name>